<sequence>MVHNHTGYVQLSGHYHYTGHEILEWKSLYWYTALKADRRWPQTSNGSPDPLTLFIDSLKSPHELAWKQRQQCRD</sequence>
<reference evidence="1" key="2">
    <citation type="journal article" date="2015" name="Fish Shellfish Immunol.">
        <title>Early steps in the European eel (Anguilla anguilla)-Vibrio vulnificus interaction in the gills: Role of the RtxA13 toxin.</title>
        <authorList>
            <person name="Callol A."/>
            <person name="Pajuelo D."/>
            <person name="Ebbesson L."/>
            <person name="Teles M."/>
            <person name="MacKenzie S."/>
            <person name="Amaro C."/>
        </authorList>
    </citation>
    <scope>NUCLEOTIDE SEQUENCE</scope>
</reference>
<name>A0A0E9X821_ANGAN</name>
<protein>
    <submittedName>
        <fullName evidence="1">Uncharacterized protein</fullName>
    </submittedName>
</protein>
<reference evidence="1" key="1">
    <citation type="submission" date="2014-11" db="EMBL/GenBank/DDBJ databases">
        <authorList>
            <person name="Amaro Gonzalez C."/>
        </authorList>
    </citation>
    <scope>NUCLEOTIDE SEQUENCE</scope>
</reference>
<evidence type="ECO:0000313" key="1">
    <source>
        <dbReference type="EMBL" id="JAH97833.1"/>
    </source>
</evidence>
<dbReference type="EMBL" id="GBXM01010744">
    <property type="protein sequence ID" value="JAH97833.1"/>
    <property type="molecule type" value="Transcribed_RNA"/>
</dbReference>
<dbReference type="AlphaFoldDB" id="A0A0E9X821"/>
<proteinExistence type="predicted"/>
<accession>A0A0E9X821</accession>
<organism evidence="1">
    <name type="scientific">Anguilla anguilla</name>
    <name type="common">European freshwater eel</name>
    <name type="synonym">Muraena anguilla</name>
    <dbReference type="NCBI Taxonomy" id="7936"/>
    <lineage>
        <taxon>Eukaryota</taxon>
        <taxon>Metazoa</taxon>
        <taxon>Chordata</taxon>
        <taxon>Craniata</taxon>
        <taxon>Vertebrata</taxon>
        <taxon>Euteleostomi</taxon>
        <taxon>Actinopterygii</taxon>
        <taxon>Neopterygii</taxon>
        <taxon>Teleostei</taxon>
        <taxon>Anguilliformes</taxon>
        <taxon>Anguillidae</taxon>
        <taxon>Anguilla</taxon>
    </lineage>
</organism>